<protein>
    <submittedName>
        <fullName evidence="1">Uncharacterized protein</fullName>
    </submittedName>
</protein>
<accession>A0ACC1JCG8</accession>
<name>A0ACC1JCG8_9FUNG</name>
<dbReference type="Proteomes" id="UP001150603">
    <property type="component" value="Unassembled WGS sequence"/>
</dbReference>
<gene>
    <name evidence="1" type="ORF">FBU59_002090</name>
</gene>
<keyword evidence="2" id="KW-1185">Reference proteome</keyword>
<comment type="caution">
    <text evidence="1">The sequence shown here is derived from an EMBL/GenBank/DDBJ whole genome shotgun (WGS) entry which is preliminary data.</text>
</comment>
<evidence type="ECO:0000313" key="1">
    <source>
        <dbReference type="EMBL" id="KAJ1946197.1"/>
    </source>
</evidence>
<dbReference type="EMBL" id="JANBPW010001090">
    <property type="protein sequence ID" value="KAJ1946197.1"/>
    <property type="molecule type" value="Genomic_DNA"/>
</dbReference>
<proteinExistence type="predicted"/>
<organism evidence="1 2">
    <name type="scientific">Linderina macrospora</name>
    <dbReference type="NCBI Taxonomy" id="4868"/>
    <lineage>
        <taxon>Eukaryota</taxon>
        <taxon>Fungi</taxon>
        <taxon>Fungi incertae sedis</taxon>
        <taxon>Zoopagomycota</taxon>
        <taxon>Kickxellomycotina</taxon>
        <taxon>Kickxellomycetes</taxon>
        <taxon>Kickxellales</taxon>
        <taxon>Kickxellaceae</taxon>
        <taxon>Linderina</taxon>
    </lineage>
</organism>
<sequence length="221" mass="24028">MKLFTITVAAVALSLSTVQASLDWTADSTLKCAQENWIDIKDKCDPLVGTTSSMLPPKMKKKLQELLGDDGLLVPYPSIEQIRQATQVFPTSLFEMFARHGLRACLTPTTTATTETITTEVAPSSTLIASTSIDWTADSTLKCAQESWTDIKDKCDPLISMTSSMLSPKMKKKLQELLGDDGLLISYPSIEQVRQATLVFPTSLFGVAAGRDIKTCLSSNA</sequence>
<evidence type="ECO:0000313" key="2">
    <source>
        <dbReference type="Proteomes" id="UP001150603"/>
    </source>
</evidence>
<reference evidence="1" key="1">
    <citation type="submission" date="2022-07" db="EMBL/GenBank/DDBJ databases">
        <title>Phylogenomic reconstructions and comparative analyses of Kickxellomycotina fungi.</title>
        <authorList>
            <person name="Reynolds N.K."/>
            <person name="Stajich J.E."/>
            <person name="Barry K."/>
            <person name="Grigoriev I.V."/>
            <person name="Crous P."/>
            <person name="Smith M.E."/>
        </authorList>
    </citation>
    <scope>NUCLEOTIDE SEQUENCE</scope>
    <source>
        <strain evidence="1">NRRL 5244</strain>
    </source>
</reference>